<dbReference type="Proteomes" id="UP000770661">
    <property type="component" value="Unassembled WGS sequence"/>
</dbReference>
<proteinExistence type="predicted"/>
<gene>
    <name evidence="2" type="ORF">GWK47_005361</name>
</gene>
<organism evidence="2 3">
    <name type="scientific">Chionoecetes opilio</name>
    <name type="common">Atlantic snow crab</name>
    <name type="synonym">Cancer opilio</name>
    <dbReference type="NCBI Taxonomy" id="41210"/>
    <lineage>
        <taxon>Eukaryota</taxon>
        <taxon>Metazoa</taxon>
        <taxon>Ecdysozoa</taxon>
        <taxon>Arthropoda</taxon>
        <taxon>Crustacea</taxon>
        <taxon>Multicrustacea</taxon>
        <taxon>Malacostraca</taxon>
        <taxon>Eumalacostraca</taxon>
        <taxon>Eucarida</taxon>
        <taxon>Decapoda</taxon>
        <taxon>Pleocyemata</taxon>
        <taxon>Brachyura</taxon>
        <taxon>Eubrachyura</taxon>
        <taxon>Majoidea</taxon>
        <taxon>Majidae</taxon>
        <taxon>Chionoecetes</taxon>
    </lineage>
</organism>
<evidence type="ECO:0000313" key="3">
    <source>
        <dbReference type="Proteomes" id="UP000770661"/>
    </source>
</evidence>
<feature type="region of interest" description="Disordered" evidence="1">
    <location>
        <begin position="421"/>
        <end position="476"/>
    </location>
</feature>
<reference evidence="2" key="1">
    <citation type="submission" date="2020-07" db="EMBL/GenBank/DDBJ databases">
        <title>The High-quality genome of the commercially important snow crab, Chionoecetes opilio.</title>
        <authorList>
            <person name="Jeong J.-H."/>
            <person name="Ryu S."/>
        </authorList>
    </citation>
    <scope>NUCLEOTIDE SEQUENCE</scope>
    <source>
        <strain evidence="2">MADBK_172401_WGS</strain>
        <tissue evidence="2">Digestive gland</tissue>
    </source>
</reference>
<name>A0A8J4YHN7_CHIOP</name>
<accession>A0A8J4YHN7</accession>
<evidence type="ECO:0000313" key="2">
    <source>
        <dbReference type="EMBL" id="KAG0723861.1"/>
    </source>
</evidence>
<comment type="caution">
    <text evidence="2">The sequence shown here is derived from an EMBL/GenBank/DDBJ whole genome shotgun (WGS) entry which is preliminary data.</text>
</comment>
<feature type="compositionally biased region" description="Low complexity" evidence="1">
    <location>
        <begin position="445"/>
        <end position="469"/>
    </location>
</feature>
<dbReference type="AlphaFoldDB" id="A0A8J4YHN7"/>
<sequence>MKGTLSFIDSDSVQHHTRPVALLNRDARTGQQRWTTTTVRLCLLTRPSKPSKPVVEWACPVVRDPVVVWLYIVYPEEAGSEALVFNQHKDRRWRLERPLNRLGHLEPPGAFGLTNNYGNDPYNGYTLMHKKQVKYVVPPFTPGGRVHVAFQFWIPISIDGFSVTGRDLEAAIKSPNPTAYITSLFLQYLSANTTAAELLGDVEAPVVEAAIRKFLDWVVPHLSHFTGRGINTVNTFTLMNDKKKIHKMRKNKRSSFLNNGMKGREISSLSSSKQDTKSHVVKRGMNHDSDYHSHSLEYLEEKIRRSTSNLLPGLSKIPKKSWAETISLEATPGPNETIKENSTLDAISNLGVRMGGQRSKRQVSDFSDGWVTIGRSRKHDTMNPTAPLMTRPKVWPSYKTGQVQNDRVLWEDDHPAITHNDLSIEADKKPSIDLTSPIDHPASRPRPTSSSSWTSFPSRPTPRPSSSYPMAETTDQQFARSHCTESPTFSPIQCEGSCCSC</sequence>
<keyword evidence="3" id="KW-1185">Reference proteome</keyword>
<dbReference type="EMBL" id="JACEEZ010007636">
    <property type="protein sequence ID" value="KAG0723861.1"/>
    <property type="molecule type" value="Genomic_DNA"/>
</dbReference>
<evidence type="ECO:0000256" key="1">
    <source>
        <dbReference type="SAM" id="MobiDB-lite"/>
    </source>
</evidence>
<feature type="region of interest" description="Disordered" evidence="1">
    <location>
        <begin position="249"/>
        <end position="276"/>
    </location>
</feature>
<protein>
    <submittedName>
        <fullName evidence="2">Uncharacterized protein</fullName>
    </submittedName>
</protein>
<dbReference type="OrthoDB" id="6359706at2759"/>